<protein>
    <recommendedName>
        <fullName evidence="1">IraD/Gp25-like domain-containing protein</fullName>
    </recommendedName>
</protein>
<reference evidence="2" key="1">
    <citation type="submission" date="2021-01" db="EMBL/GenBank/DDBJ databases">
        <title>Whole genome shotgun sequence of Cellulomonas chitinilytica NBRC 110799.</title>
        <authorList>
            <person name="Komaki H."/>
            <person name="Tamura T."/>
        </authorList>
    </citation>
    <scope>NUCLEOTIDE SEQUENCE</scope>
    <source>
        <strain evidence="2">NBRC 110799</strain>
    </source>
</reference>
<comment type="caution">
    <text evidence="2">The sequence shown here is derived from an EMBL/GenBank/DDBJ whole genome shotgun (WGS) entry which is preliminary data.</text>
</comment>
<evidence type="ECO:0000313" key="3">
    <source>
        <dbReference type="Proteomes" id="UP000632740"/>
    </source>
</evidence>
<gene>
    <name evidence="2" type="ORF">Cch01nite_27380</name>
</gene>
<sequence length="137" mass="15211">MGQEFIGAGWSFPVRSDATGRVALSREGHEIEESIRLILATAPGERPMRPEFGCAVHDYVFAPADATTAGAIAYAVRVALDRWEPRIELQDVQVRFDDVDRGVLYIDVGYSIRGTNDPRNLVFPFYTIPDERPLTGA</sequence>
<dbReference type="InterPro" id="IPR007048">
    <property type="entry name" value="IraD/Gp25-like"/>
</dbReference>
<organism evidence="2 3">
    <name type="scientific">Cellulomonas chitinilytica</name>
    <dbReference type="NCBI Taxonomy" id="398759"/>
    <lineage>
        <taxon>Bacteria</taxon>
        <taxon>Bacillati</taxon>
        <taxon>Actinomycetota</taxon>
        <taxon>Actinomycetes</taxon>
        <taxon>Micrococcales</taxon>
        <taxon>Cellulomonadaceae</taxon>
        <taxon>Cellulomonas</taxon>
    </lineage>
</organism>
<name>A0A919U3C7_9CELL</name>
<evidence type="ECO:0000259" key="1">
    <source>
        <dbReference type="Pfam" id="PF04965"/>
    </source>
</evidence>
<dbReference type="RefSeq" id="WP_203755790.1">
    <property type="nucleotide sequence ID" value="NZ_BONK01000009.1"/>
</dbReference>
<dbReference type="Pfam" id="PF04965">
    <property type="entry name" value="GPW_gp25"/>
    <property type="match status" value="1"/>
</dbReference>
<evidence type="ECO:0000313" key="2">
    <source>
        <dbReference type="EMBL" id="GIG22014.1"/>
    </source>
</evidence>
<dbReference type="Gene3D" id="3.10.450.40">
    <property type="match status" value="1"/>
</dbReference>
<dbReference type="EMBL" id="BONK01000009">
    <property type="protein sequence ID" value="GIG22014.1"/>
    <property type="molecule type" value="Genomic_DNA"/>
</dbReference>
<keyword evidence="3" id="KW-1185">Reference proteome</keyword>
<proteinExistence type="predicted"/>
<dbReference type="Proteomes" id="UP000632740">
    <property type="component" value="Unassembled WGS sequence"/>
</dbReference>
<dbReference type="AlphaFoldDB" id="A0A919U3C7"/>
<accession>A0A919U3C7</accession>
<feature type="domain" description="IraD/Gp25-like" evidence="1">
    <location>
        <begin position="29"/>
        <end position="116"/>
    </location>
</feature>
<dbReference type="SUPFAM" id="SSF160719">
    <property type="entry name" value="gpW/gp25-like"/>
    <property type="match status" value="1"/>
</dbReference>